<dbReference type="Pfam" id="PF11122">
    <property type="entry name" value="Spore-coat_CotD"/>
    <property type="match status" value="1"/>
</dbReference>
<dbReference type="EMBL" id="JADCLJ010000024">
    <property type="protein sequence ID" value="MBE4910218.1"/>
    <property type="molecule type" value="Genomic_DNA"/>
</dbReference>
<keyword evidence="2" id="KW-1185">Reference proteome</keyword>
<proteinExistence type="predicted"/>
<comment type="caution">
    <text evidence="1">The sequence shown here is derived from an EMBL/GenBank/DDBJ whole genome shotgun (WGS) entry which is preliminary data.</text>
</comment>
<evidence type="ECO:0000313" key="1">
    <source>
        <dbReference type="EMBL" id="MBE4910218.1"/>
    </source>
</evidence>
<organism evidence="1 2">
    <name type="scientific">Litchfieldia luteola</name>
    <dbReference type="NCBI Taxonomy" id="682179"/>
    <lineage>
        <taxon>Bacteria</taxon>
        <taxon>Bacillati</taxon>
        <taxon>Bacillota</taxon>
        <taxon>Bacilli</taxon>
        <taxon>Bacillales</taxon>
        <taxon>Bacillaceae</taxon>
        <taxon>Litchfieldia</taxon>
    </lineage>
</organism>
<protein>
    <submittedName>
        <fullName evidence="1">Spore coat protein CotH</fullName>
    </submittedName>
</protein>
<sequence>MMNGRPNMMAPIVYPTKCNVQHYCNKTVVPHIHPSHTQHVNHQMYEHVHYYPHTESVVNEVSHQHFNCGPRMPRPFFGR</sequence>
<dbReference type="Proteomes" id="UP001516662">
    <property type="component" value="Unassembled WGS sequence"/>
</dbReference>
<evidence type="ECO:0000313" key="2">
    <source>
        <dbReference type="Proteomes" id="UP001516662"/>
    </source>
</evidence>
<reference evidence="1 2" key="1">
    <citation type="submission" date="2020-10" db="EMBL/GenBank/DDBJ databases">
        <title>Bacillus sp. HD4P25, an endophyte from a halophyte.</title>
        <authorList>
            <person name="Sun J.-Q."/>
        </authorList>
    </citation>
    <scope>NUCLEOTIDE SEQUENCE [LARGE SCALE GENOMIC DNA]</scope>
    <source>
        <strain evidence="1 2">YIM 93174</strain>
    </source>
</reference>
<keyword evidence="1" id="KW-0946">Virion</keyword>
<gene>
    <name evidence="1" type="ORF">IMZ08_19455</name>
</gene>
<dbReference type="InterPro" id="IPR020108">
    <property type="entry name" value="Spore_coat_CotD"/>
</dbReference>
<accession>A0ABR9QNY2</accession>
<keyword evidence="1" id="KW-0167">Capsid protein</keyword>
<name>A0ABR9QNY2_9BACI</name>